<dbReference type="AlphaFoldDB" id="A0AAD4Q612"/>
<proteinExistence type="predicted"/>
<sequence>MAYGSEDGSGLKLIMIPEQCVFQSDIRLPIVLKAKTVLEHRGSVMHSFPDTSYVAQQDTSNPASFWDADHPIAQVMINMTKVVTGKQPEANPGIALLTVNLAL</sequence>
<comment type="caution">
    <text evidence="1">The sequence shown here is derived from an EMBL/GenBank/DDBJ whole genome shotgun (WGS) entry which is preliminary data.</text>
</comment>
<reference evidence="1" key="1">
    <citation type="submission" date="2021-12" db="EMBL/GenBank/DDBJ databases">
        <title>Convergent genome expansion in fungi linked to evolution of root-endophyte symbiosis.</title>
        <authorList>
            <consortium name="DOE Joint Genome Institute"/>
            <person name="Ke Y.-H."/>
            <person name="Bonito G."/>
            <person name="Liao H.-L."/>
            <person name="Looney B."/>
            <person name="Rojas-Flechas A."/>
            <person name="Nash J."/>
            <person name="Hameed K."/>
            <person name="Schadt C."/>
            <person name="Martin F."/>
            <person name="Crous P.W."/>
            <person name="Miettinen O."/>
            <person name="Magnuson J.K."/>
            <person name="Labbe J."/>
            <person name="Jacobson D."/>
            <person name="Doktycz M.J."/>
            <person name="Veneault-Fourrey C."/>
            <person name="Kuo A."/>
            <person name="Mondo S."/>
            <person name="Calhoun S."/>
            <person name="Riley R."/>
            <person name="Ohm R."/>
            <person name="LaButti K."/>
            <person name="Andreopoulos B."/>
            <person name="Pangilinan J."/>
            <person name="Nolan M."/>
            <person name="Tritt A."/>
            <person name="Clum A."/>
            <person name="Lipzen A."/>
            <person name="Daum C."/>
            <person name="Barry K."/>
            <person name="Grigoriev I.V."/>
            <person name="Vilgalys R."/>
        </authorList>
    </citation>
    <scope>NUCLEOTIDE SEQUENCE</scope>
    <source>
        <strain evidence="1">PMI_201</strain>
    </source>
</reference>
<dbReference type="GeneID" id="70243711"/>
<evidence type="ECO:0000313" key="2">
    <source>
        <dbReference type="Proteomes" id="UP001201262"/>
    </source>
</evidence>
<accession>A0AAD4Q612</accession>
<dbReference type="RefSeq" id="XP_046077513.1">
    <property type="nucleotide sequence ID" value="XM_046213424.1"/>
</dbReference>
<protein>
    <submittedName>
        <fullName evidence="1">Uncharacterized protein</fullName>
    </submittedName>
</protein>
<dbReference type="EMBL" id="JAJTJA010000001">
    <property type="protein sequence ID" value="KAH8704892.1"/>
    <property type="molecule type" value="Genomic_DNA"/>
</dbReference>
<gene>
    <name evidence="1" type="ORF">BGW36DRAFT_353333</name>
</gene>
<name>A0AAD4Q612_9EURO</name>
<dbReference type="Proteomes" id="UP001201262">
    <property type="component" value="Unassembled WGS sequence"/>
</dbReference>
<organism evidence="1 2">
    <name type="scientific">Talaromyces proteolyticus</name>
    <dbReference type="NCBI Taxonomy" id="1131652"/>
    <lineage>
        <taxon>Eukaryota</taxon>
        <taxon>Fungi</taxon>
        <taxon>Dikarya</taxon>
        <taxon>Ascomycota</taxon>
        <taxon>Pezizomycotina</taxon>
        <taxon>Eurotiomycetes</taxon>
        <taxon>Eurotiomycetidae</taxon>
        <taxon>Eurotiales</taxon>
        <taxon>Trichocomaceae</taxon>
        <taxon>Talaromyces</taxon>
        <taxon>Talaromyces sect. Bacilispori</taxon>
    </lineage>
</organism>
<evidence type="ECO:0000313" key="1">
    <source>
        <dbReference type="EMBL" id="KAH8704892.1"/>
    </source>
</evidence>
<keyword evidence="2" id="KW-1185">Reference proteome</keyword>